<feature type="region of interest" description="Disordered" evidence="1">
    <location>
        <begin position="123"/>
        <end position="168"/>
    </location>
</feature>
<feature type="compositionally biased region" description="Basic and acidic residues" evidence="1">
    <location>
        <begin position="123"/>
        <end position="149"/>
    </location>
</feature>
<evidence type="ECO:0000313" key="4">
    <source>
        <dbReference type="Proteomes" id="UP000033483"/>
    </source>
</evidence>
<dbReference type="EMBL" id="LAEV01001928">
    <property type="protein sequence ID" value="KKA26928.1"/>
    <property type="molecule type" value="Genomic_DNA"/>
</dbReference>
<dbReference type="InterPro" id="IPR025952">
    <property type="entry name" value="R3H-assoc_dom"/>
</dbReference>
<feature type="compositionally biased region" description="Basic residues" evidence="1">
    <location>
        <begin position="360"/>
        <end position="372"/>
    </location>
</feature>
<evidence type="ECO:0000313" key="3">
    <source>
        <dbReference type="EMBL" id="KKA26928.1"/>
    </source>
</evidence>
<comment type="caution">
    <text evidence="3">The sequence shown here is derived from an EMBL/GenBank/DDBJ whole genome shotgun (WGS) entry which is preliminary data.</text>
</comment>
<protein>
    <recommendedName>
        <fullName evidence="2">R3H-associated N-terminal domain-containing protein</fullName>
    </recommendedName>
</protein>
<feature type="compositionally biased region" description="Pro residues" evidence="1">
    <location>
        <begin position="46"/>
        <end position="62"/>
    </location>
</feature>
<feature type="region of interest" description="Disordered" evidence="1">
    <location>
        <begin position="352"/>
        <end position="372"/>
    </location>
</feature>
<feature type="domain" description="R3H-associated N-terminal" evidence="2">
    <location>
        <begin position="125"/>
        <end position="235"/>
    </location>
</feature>
<dbReference type="SUPFAM" id="SSF82708">
    <property type="entry name" value="R3H domain"/>
    <property type="match status" value="1"/>
</dbReference>
<dbReference type="InterPro" id="IPR036867">
    <property type="entry name" value="R3H_dom_sf"/>
</dbReference>
<dbReference type="Proteomes" id="UP000033483">
    <property type="component" value="Unassembled WGS sequence"/>
</dbReference>
<dbReference type="Pfam" id="PF13902">
    <property type="entry name" value="R3H-assoc"/>
    <property type="match status" value="1"/>
</dbReference>
<proteinExistence type="predicted"/>
<organism evidence="3 4">
    <name type="scientific">Thielaviopsis punctulata</name>
    <dbReference type="NCBI Taxonomy" id="72032"/>
    <lineage>
        <taxon>Eukaryota</taxon>
        <taxon>Fungi</taxon>
        <taxon>Dikarya</taxon>
        <taxon>Ascomycota</taxon>
        <taxon>Pezizomycotina</taxon>
        <taxon>Sordariomycetes</taxon>
        <taxon>Hypocreomycetidae</taxon>
        <taxon>Microascales</taxon>
        <taxon>Ceratocystidaceae</taxon>
        <taxon>Thielaviopsis</taxon>
    </lineage>
</organism>
<feature type="region of interest" description="Disordered" evidence="1">
    <location>
        <begin position="27"/>
        <end position="63"/>
    </location>
</feature>
<evidence type="ECO:0000256" key="1">
    <source>
        <dbReference type="SAM" id="MobiDB-lite"/>
    </source>
</evidence>
<dbReference type="CDD" id="cd02325">
    <property type="entry name" value="R3H"/>
    <property type="match status" value="1"/>
</dbReference>
<gene>
    <name evidence="3" type="ORF">TD95_001080</name>
</gene>
<name>A0A0F4ZAR2_9PEZI</name>
<reference evidence="3 4" key="1">
    <citation type="submission" date="2015-03" db="EMBL/GenBank/DDBJ databases">
        <authorList>
            <person name="Radwan O."/>
            <person name="Al-Naeli F.A."/>
            <person name="Rendon G.A."/>
            <person name="Fields C."/>
        </authorList>
    </citation>
    <scope>NUCLEOTIDE SEQUENCE [LARGE SCALE GENOMIC DNA]</scope>
    <source>
        <strain evidence="3">CR-DP1</strain>
    </source>
</reference>
<dbReference type="AlphaFoldDB" id="A0A0F4ZAR2"/>
<evidence type="ECO:0000259" key="2">
    <source>
        <dbReference type="Pfam" id="PF13902"/>
    </source>
</evidence>
<sequence>MPEYARIPPPLVYDSDDLWASVTTAPAPAAPLPARSDSGSTWAIPSDPPTPSLSAAPAPPADAAPVDIEAWTSSALQSLSIDAGATGVGGTPLTIPIGDAPVPSLPRRSAAAIAAARLVPRRAPERDSLRKRELLKQGKEGSRARRRWENNNLVNVPNLTPPSPEDFLPRPTHRVTVVPYQVAAHWDEDSSFSTVAAAKRADAEYTRKTAQLRMGLATGLAKGEVPRDLRETAKRSPAVRGWVRALEEPLRKWVAEQKGLGVIEDTDVESGLETEDEGWVKVDKRELRDEEGPMNGDVPAMVFDSIGDDETAAFKRWLAHAISEYYGLKSHSVTLSNPTRRVVYVGVSSSFSTSTDDAQKKKKRRKPKTHARLTRAELPRPLWEVVC</sequence>
<dbReference type="OrthoDB" id="10256743at2759"/>
<keyword evidence="4" id="KW-1185">Reference proteome</keyword>
<dbReference type="GO" id="GO:0003676">
    <property type="term" value="F:nucleic acid binding"/>
    <property type="evidence" value="ECO:0007669"/>
    <property type="project" value="InterPro"/>
</dbReference>
<accession>A0A0F4ZAR2</accession>